<feature type="region of interest" description="Disordered" evidence="1">
    <location>
        <begin position="22"/>
        <end position="74"/>
    </location>
</feature>
<gene>
    <name evidence="2" type="ORF">SAMN05216218_10370</name>
</gene>
<dbReference type="AlphaFoldDB" id="A0A1G7HL22"/>
<feature type="compositionally biased region" description="Low complexity" evidence="1">
    <location>
        <begin position="22"/>
        <end position="41"/>
    </location>
</feature>
<dbReference type="EMBL" id="FNBK01000003">
    <property type="protein sequence ID" value="SDF01172.1"/>
    <property type="molecule type" value="Genomic_DNA"/>
</dbReference>
<sequence length="194" mass="20534">MRRPALVLAALLLLSGCSGIGPSESSPTDSVSPPPTQSDTSTAKRSPPDVTGSNRTVLPRVPFPSRAPDGSNGVFRSLTVGDPATKRFDGATAVFVLNAGPNRTLNVTVAYGPDNTSIYERRLEFPADGMLAFEMQQSGRYAVTVERANDSGTIVLTDDDFDCNDRAYAIWIDETGGVRDSYITTLLGCGTPTG</sequence>
<evidence type="ECO:0000313" key="3">
    <source>
        <dbReference type="Proteomes" id="UP000199076"/>
    </source>
</evidence>
<evidence type="ECO:0000313" key="2">
    <source>
        <dbReference type="EMBL" id="SDF01172.1"/>
    </source>
</evidence>
<dbReference type="Proteomes" id="UP000199076">
    <property type="component" value="Unassembled WGS sequence"/>
</dbReference>
<protein>
    <submittedName>
        <fullName evidence="2">Uncharacterized protein</fullName>
    </submittedName>
</protein>
<reference evidence="3" key="1">
    <citation type="submission" date="2016-10" db="EMBL/GenBank/DDBJ databases">
        <authorList>
            <person name="Varghese N."/>
            <person name="Submissions S."/>
        </authorList>
    </citation>
    <scope>NUCLEOTIDE SEQUENCE [LARGE SCALE GENOMIC DNA]</scope>
    <source>
        <strain evidence="3">IBRC-M 10760</strain>
    </source>
</reference>
<keyword evidence="3" id="KW-1185">Reference proteome</keyword>
<name>A0A1G7HL22_9EURY</name>
<dbReference type="PROSITE" id="PS51257">
    <property type="entry name" value="PROKAR_LIPOPROTEIN"/>
    <property type="match status" value="1"/>
</dbReference>
<proteinExistence type="predicted"/>
<evidence type="ECO:0000256" key="1">
    <source>
        <dbReference type="SAM" id="MobiDB-lite"/>
    </source>
</evidence>
<organism evidence="2 3">
    <name type="scientific">Halorientalis regularis</name>
    <dbReference type="NCBI Taxonomy" id="660518"/>
    <lineage>
        <taxon>Archaea</taxon>
        <taxon>Methanobacteriati</taxon>
        <taxon>Methanobacteriota</taxon>
        <taxon>Stenosarchaea group</taxon>
        <taxon>Halobacteria</taxon>
        <taxon>Halobacteriales</taxon>
        <taxon>Haloarculaceae</taxon>
        <taxon>Halorientalis</taxon>
    </lineage>
</organism>
<dbReference type="STRING" id="660518.SAMN05216218_10370"/>
<accession>A0A1G7HL22</accession>